<accession>G8LET6</accession>
<gene>
    <name evidence="1" type="ORF">EcWSU1_00019</name>
</gene>
<evidence type="ECO:0000313" key="2">
    <source>
        <dbReference type="Proteomes" id="UP000007838"/>
    </source>
</evidence>
<dbReference type="EMBL" id="CP002886">
    <property type="protein sequence ID" value="AEW71459.1"/>
    <property type="molecule type" value="Genomic_DNA"/>
</dbReference>
<organism evidence="1 2">
    <name type="scientific">Enterobacter ludwigii</name>
    <dbReference type="NCBI Taxonomy" id="299767"/>
    <lineage>
        <taxon>Bacteria</taxon>
        <taxon>Pseudomonadati</taxon>
        <taxon>Pseudomonadota</taxon>
        <taxon>Gammaproteobacteria</taxon>
        <taxon>Enterobacterales</taxon>
        <taxon>Enterobacteriaceae</taxon>
        <taxon>Enterobacter</taxon>
        <taxon>Enterobacter cloacae complex</taxon>
    </lineage>
</organism>
<sequence length="146" mass="16172">MGEATTRRGLTVQRRTLANGDTLRCNGFRHVAGQVDMQQPVGKCRTGHFHMVSQSKAQAKRLINQALVQPFGLGFLFFRRTFHGQARAFELNIQIVLAEPGQRKGDAIVVVIAFFDVVRRKRLLLGGALQGISQFVKTNPLTQQGG</sequence>
<dbReference type="HOGENOM" id="CLU_1774497_0_0_6"/>
<dbReference type="Proteomes" id="UP000007838">
    <property type="component" value="Chromosome"/>
</dbReference>
<name>G8LET6_9ENTR</name>
<protein>
    <submittedName>
        <fullName evidence="1">Uncharacterized protein</fullName>
    </submittedName>
</protein>
<dbReference type="AlphaFoldDB" id="G8LET6"/>
<evidence type="ECO:0000313" key="1">
    <source>
        <dbReference type="EMBL" id="AEW71459.1"/>
    </source>
</evidence>
<dbReference type="KEGG" id="eec:EcWSU1_00019"/>
<reference evidence="1 2" key="1">
    <citation type="journal article" date="2011" name="Stand. Genomic Sci.">
        <title>Complete genome of the onion pathogen Enterobacter cloacae EcWSU1.</title>
        <authorList>
            <person name="Humann J.L."/>
            <person name="Wildung M."/>
            <person name="Cheng C.H."/>
            <person name="Lee T."/>
            <person name="Stewart J.E."/>
            <person name="Drew J.C."/>
            <person name="Triplett E.W."/>
            <person name="Main D."/>
            <person name="Schroeder B.K."/>
        </authorList>
    </citation>
    <scope>NUCLEOTIDE SEQUENCE [LARGE SCALE GENOMIC DNA]</scope>
    <source>
        <strain evidence="1 2">EcWSU1</strain>
    </source>
</reference>
<proteinExistence type="predicted"/>